<keyword evidence="2" id="KW-0808">Transferase</keyword>
<evidence type="ECO:0000313" key="2">
    <source>
        <dbReference type="EMBL" id="CTQ75457.1"/>
    </source>
</evidence>
<dbReference type="STRING" id="388408.LAX5112_04242"/>
<evidence type="ECO:0000259" key="1">
    <source>
        <dbReference type="Pfam" id="PF18765"/>
    </source>
</evidence>
<dbReference type="InterPro" id="IPR013321">
    <property type="entry name" value="Arc_rbn_hlx_hlx"/>
</dbReference>
<dbReference type="CDD" id="cd05403">
    <property type="entry name" value="NT_KNTase_like"/>
    <property type="match status" value="1"/>
</dbReference>
<protein>
    <submittedName>
        <fullName evidence="2">Nucleotidyltransferase domain protein</fullName>
    </submittedName>
</protein>
<dbReference type="Proteomes" id="UP000053235">
    <property type="component" value="Unassembled WGS sequence"/>
</dbReference>
<feature type="domain" description="Polymerase beta nucleotidyltransferase" evidence="1">
    <location>
        <begin position="82"/>
        <end position="130"/>
    </location>
</feature>
<dbReference type="Gene3D" id="3.30.460.10">
    <property type="entry name" value="Beta Polymerase, domain 2"/>
    <property type="match status" value="1"/>
</dbReference>
<evidence type="ECO:0000313" key="3">
    <source>
        <dbReference type="Proteomes" id="UP000053235"/>
    </source>
</evidence>
<proteinExistence type="predicted"/>
<accession>A0A0M7ALC3</accession>
<dbReference type="OrthoDB" id="559450at2"/>
<name>A0A0M7ALC3_9HYPH</name>
<dbReference type="GO" id="GO:0016740">
    <property type="term" value="F:transferase activity"/>
    <property type="evidence" value="ECO:0007669"/>
    <property type="project" value="UniProtKB-KW"/>
</dbReference>
<gene>
    <name evidence="2" type="ORF">LAX5112_04242</name>
</gene>
<dbReference type="Pfam" id="PF18765">
    <property type="entry name" value="Polbeta"/>
    <property type="match status" value="1"/>
</dbReference>
<dbReference type="InterPro" id="IPR010985">
    <property type="entry name" value="Ribbon_hlx_hlx"/>
</dbReference>
<organism evidence="2 3">
    <name type="scientific">Roseibium alexandrii</name>
    <dbReference type="NCBI Taxonomy" id="388408"/>
    <lineage>
        <taxon>Bacteria</taxon>
        <taxon>Pseudomonadati</taxon>
        <taxon>Pseudomonadota</taxon>
        <taxon>Alphaproteobacteria</taxon>
        <taxon>Hyphomicrobiales</taxon>
        <taxon>Stappiaceae</taxon>
        <taxon>Roseibium</taxon>
    </lineage>
</organism>
<dbReference type="GO" id="GO:0006355">
    <property type="term" value="P:regulation of DNA-templated transcription"/>
    <property type="evidence" value="ECO:0007669"/>
    <property type="project" value="InterPro"/>
</dbReference>
<dbReference type="EMBL" id="CXWD01000021">
    <property type="protein sequence ID" value="CTQ75457.1"/>
    <property type="molecule type" value="Genomic_DNA"/>
</dbReference>
<sequence>MSAQNTSKLVSDSAKTAFLSARVPVPLKNRFKALAAERGAKVQDLLQQIVQDYVDDQSAGPLAATDVIARLRGVRGDLEGQGIGHLYLFGSLARGEAQANSDIDLSYEPKEGAQLSLFELARLKDVLEVALEMPGRVDLAPRARLAPHVAEAAANDELRIF</sequence>
<keyword evidence="3" id="KW-1185">Reference proteome</keyword>
<dbReference type="Gene3D" id="1.10.1220.10">
    <property type="entry name" value="Met repressor-like"/>
    <property type="match status" value="1"/>
</dbReference>
<dbReference type="InterPro" id="IPR043519">
    <property type="entry name" value="NT_sf"/>
</dbReference>
<dbReference type="InterPro" id="IPR041633">
    <property type="entry name" value="Polbeta"/>
</dbReference>
<dbReference type="AlphaFoldDB" id="A0A0M7ALC3"/>
<reference evidence="3" key="1">
    <citation type="submission" date="2015-07" db="EMBL/GenBank/DDBJ databases">
        <authorList>
            <person name="Rodrigo-Torres Lidia"/>
            <person name="Arahal R.David."/>
        </authorList>
    </citation>
    <scope>NUCLEOTIDE SEQUENCE [LARGE SCALE GENOMIC DNA]</scope>
    <source>
        <strain evidence="3">CECT 5112</strain>
    </source>
</reference>
<dbReference type="RefSeq" id="WP_055673508.1">
    <property type="nucleotide sequence ID" value="NZ_CXWD01000021.1"/>
</dbReference>
<dbReference type="SUPFAM" id="SSF47598">
    <property type="entry name" value="Ribbon-helix-helix"/>
    <property type="match status" value="1"/>
</dbReference>
<dbReference type="SUPFAM" id="SSF81301">
    <property type="entry name" value="Nucleotidyltransferase"/>
    <property type="match status" value="1"/>
</dbReference>